<protein>
    <submittedName>
        <fullName evidence="1">Uncharacterized protein</fullName>
    </submittedName>
</protein>
<name>A0ABU8KML8_9HYPH</name>
<evidence type="ECO:0000313" key="2">
    <source>
        <dbReference type="Proteomes" id="UP001366503"/>
    </source>
</evidence>
<dbReference type="Proteomes" id="UP001366503">
    <property type="component" value="Unassembled WGS sequence"/>
</dbReference>
<reference evidence="1 2" key="1">
    <citation type="submission" date="2022-12" db="EMBL/GenBank/DDBJ databases">
        <authorList>
            <person name="Muema E."/>
        </authorList>
    </citation>
    <scope>NUCLEOTIDE SEQUENCE [LARGE SCALE GENOMIC DNA]</scope>
    <source>
        <strain evidence="2">1330</strain>
    </source>
</reference>
<keyword evidence="2" id="KW-1185">Reference proteome</keyword>
<gene>
    <name evidence="1" type="ORF">O7A05_28725</name>
</gene>
<sequence>MAIMLKNMAVSLKTRPVVANKCGNETAGANQRLSSEQARACFVADCQQLAGLFNTKPPRPLAGVCERGREILVLFSGDRRKYREVTDAATKRRPADP</sequence>
<comment type="caution">
    <text evidence="1">The sequence shown here is derived from an EMBL/GenBank/DDBJ whole genome shotgun (WGS) entry which is preliminary data.</text>
</comment>
<dbReference type="EMBL" id="JAPYKO010000031">
    <property type="protein sequence ID" value="MEI9406119.1"/>
    <property type="molecule type" value="Genomic_DNA"/>
</dbReference>
<dbReference type="RefSeq" id="WP_337096492.1">
    <property type="nucleotide sequence ID" value="NZ_JAPYKO010000031.1"/>
</dbReference>
<organism evidence="1 2">
    <name type="scientific">Mesorhizobium argentiipisi</name>
    <dbReference type="NCBI Taxonomy" id="3015175"/>
    <lineage>
        <taxon>Bacteria</taxon>
        <taxon>Pseudomonadati</taxon>
        <taxon>Pseudomonadota</taxon>
        <taxon>Alphaproteobacteria</taxon>
        <taxon>Hyphomicrobiales</taxon>
        <taxon>Phyllobacteriaceae</taxon>
        <taxon>Mesorhizobium</taxon>
    </lineage>
</organism>
<evidence type="ECO:0000313" key="1">
    <source>
        <dbReference type="EMBL" id="MEI9406119.1"/>
    </source>
</evidence>
<proteinExistence type="predicted"/>
<accession>A0ABU8KML8</accession>